<reference evidence="2" key="1">
    <citation type="journal article" date="2014" name="PLoS ONE">
        <title>Transcriptome-Based Identification of ABC Transporters in the Western Tarnished Plant Bug Lygus hesperus.</title>
        <authorList>
            <person name="Hull J.J."/>
            <person name="Chaney K."/>
            <person name="Geib S.M."/>
            <person name="Fabrick J.A."/>
            <person name="Brent C.S."/>
            <person name="Walsh D."/>
            <person name="Lavine L.C."/>
        </authorList>
    </citation>
    <scope>NUCLEOTIDE SEQUENCE</scope>
</reference>
<keyword evidence="1" id="KW-0175">Coiled coil</keyword>
<feature type="coiled-coil region" evidence="1">
    <location>
        <begin position="7"/>
        <end position="44"/>
    </location>
</feature>
<reference evidence="3" key="3">
    <citation type="submission" date="2014-09" db="EMBL/GenBank/DDBJ databases">
        <authorList>
            <person name="Magalhaes I.L.F."/>
            <person name="Oliveira U."/>
            <person name="Santos F.R."/>
            <person name="Vidigal T.H.D.A."/>
            <person name="Brescovit A.D."/>
            <person name="Santos A.J."/>
        </authorList>
    </citation>
    <scope>NUCLEOTIDE SEQUENCE</scope>
</reference>
<dbReference type="EMBL" id="GBRD01015828">
    <property type="protein sequence ID" value="JAG49998.1"/>
    <property type="molecule type" value="Transcribed_RNA"/>
</dbReference>
<dbReference type="EMBL" id="GBHO01000262">
    <property type="protein sequence ID" value="JAG43342.1"/>
    <property type="molecule type" value="Transcribed_RNA"/>
</dbReference>
<gene>
    <name evidence="2" type="ORF">CM83_12659</name>
</gene>
<evidence type="ECO:0000256" key="1">
    <source>
        <dbReference type="SAM" id="Coils"/>
    </source>
</evidence>
<feature type="coiled-coil region" evidence="1">
    <location>
        <begin position="82"/>
        <end position="109"/>
    </location>
</feature>
<name>A0A0A9ZDK1_LYGHE</name>
<protein>
    <submittedName>
        <fullName evidence="2">Uncharacterized protein</fullName>
    </submittedName>
</protein>
<organism evidence="2">
    <name type="scientific">Lygus hesperus</name>
    <name type="common">Western plant bug</name>
    <dbReference type="NCBI Taxonomy" id="30085"/>
    <lineage>
        <taxon>Eukaryota</taxon>
        <taxon>Metazoa</taxon>
        <taxon>Ecdysozoa</taxon>
        <taxon>Arthropoda</taxon>
        <taxon>Hexapoda</taxon>
        <taxon>Insecta</taxon>
        <taxon>Pterygota</taxon>
        <taxon>Neoptera</taxon>
        <taxon>Paraneoptera</taxon>
        <taxon>Hemiptera</taxon>
        <taxon>Heteroptera</taxon>
        <taxon>Panheteroptera</taxon>
        <taxon>Cimicomorpha</taxon>
        <taxon>Miridae</taxon>
        <taxon>Mirini</taxon>
        <taxon>Lygus</taxon>
    </lineage>
</organism>
<sequence length="143" mass="17300">MNHQQRMQDLRFQLRSLQEELRTYEGIGENLENLKRRHDETVDEIKYLRKCKETRLLEETMKEIFLERAASLSRLSAENALLELHQRDNDQSSEELQKLRKDNDFLRATVLEQNLHIQHLRERLDFISKRQTTDDFASELNKF</sequence>
<dbReference type="AlphaFoldDB" id="A0A0A9ZDK1"/>
<proteinExistence type="predicted"/>
<reference evidence="2" key="2">
    <citation type="submission" date="2014-07" db="EMBL/GenBank/DDBJ databases">
        <authorList>
            <person name="Hull J."/>
        </authorList>
    </citation>
    <scope>NUCLEOTIDE SEQUENCE</scope>
</reference>
<evidence type="ECO:0000313" key="3">
    <source>
        <dbReference type="EMBL" id="JAG49998.1"/>
    </source>
</evidence>
<evidence type="ECO:0000313" key="2">
    <source>
        <dbReference type="EMBL" id="JAG43342.1"/>
    </source>
</evidence>
<accession>A0A0A9ZDK1</accession>